<dbReference type="STRING" id="797473.HMPREF9080_00507"/>
<reference evidence="1 2" key="1">
    <citation type="submission" date="2011-08" db="EMBL/GenBank/DDBJ databases">
        <authorList>
            <person name="Weinstock G."/>
            <person name="Sodergren E."/>
            <person name="Clifton S."/>
            <person name="Fulton L."/>
            <person name="Fulton B."/>
            <person name="Courtney L."/>
            <person name="Fronick C."/>
            <person name="Harrison M."/>
            <person name="Strong C."/>
            <person name="Farmer C."/>
            <person name="Delahaunty K."/>
            <person name="Markovic C."/>
            <person name="Hall O."/>
            <person name="Minx P."/>
            <person name="Tomlinson C."/>
            <person name="Mitreva M."/>
            <person name="Hou S."/>
            <person name="Chen J."/>
            <person name="Wollam A."/>
            <person name="Pepin K.H."/>
            <person name="Johnson M."/>
            <person name="Bhonagiri V."/>
            <person name="Zhang X."/>
            <person name="Suruliraj S."/>
            <person name="Warren W."/>
            <person name="Chinwalla A."/>
            <person name="Mardis E.R."/>
            <person name="Wilson R.K."/>
        </authorList>
    </citation>
    <scope>NUCLEOTIDE SEQUENCE [LARGE SCALE GENOMIC DNA]</scope>
    <source>
        <strain evidence="1 2">F0432</strain>
    </source>
</reference>
<sequence length="266" mass="26974">MDEEAVAACCADDDVGFVQLRRQLFEADGETTVFFGKFLRVGEGAVGDDETFDVGVFEVFGDELGGFARADDEGGAAVMVVEEAMGEFDTGGGDGDVVRADGGAVADLFGNGEALLEEAFEDAADSARLLAEAVGLFDLAEDLRFAEDEGVKAAGDAVDVADGVAVVHLEGERGESGRVKVFVGGKPGGELRGVSADGVDFAAVAGGEQGDFVHAGLPAAVGKGGGGFCRAEGDFFAHGGVGGVMVDAVGSYGFYGFVQAAVNIWS</sequence>
<dbReference type="HOGENOM" id="CLU_1044650_0_0_6"/>
<dbReference type="AlphaFoldDB" id="G9ZCN0"/>
<gene>
    <name evidence="1" type="ORF">HMPREF9080_00507</name>
</gene>
<comment type="caution">
    <text evidence="1">The sequence shown here is derived from an EMBL/GenBank/DDBJ whole genome shotgun (WGS) entry which is preliminary data.</text>
</comment>
<organism evidence="1 2">
    <name type="scientific">Cardiobacterium valvarum F0432</name>
    <dbReference type="NCBI Taxonomy" id="797473"/>
    <lineage>
        <taxon>Bacteria</taxon>
        <taxon>Pseudomonadati</taxon>
        <taxon>Pseudomonadota</taxon>
        <taxon>Gammaproteobacteria</taxon>
        <taxon>Cardiobacteriales</taxon>
        <taxon>Cardiobacteriaceae</taxon>
        <taxon>Cardiobacterium</taxon>
    </lineage>
</organism>
<dbReference type="Proteomes" id="UP000004750">
    <property type="component" value="Unassembled WGS sequence"/>
</dbReference>
<name>G9ZCN0_9GAMM</name>
<accession>G9ZCN0</accession>
<proteinExistence type="predicted"/>
<evidence type="ECO:0000313" key="1">
    <source>
        <dbReference type="EMBL" id="EHM55696.1"/>
    </source>
</evidence>
<protein>
    <submittedName>
        <fullName evidence="1">Uncharacterized protein</fullName>
    </submittedName>
</protein>
<dbReference type="EMBL" id="AGCM01000024">
    <property type="protein sequence ID" value="EHM55696.1"/>
    <property type="molecule type" value="Genomic_DNA"/>
</dbReference>
<evidence type="ECO:0000313" key="2">
    <source>
        <dbReference type="Proteomes" id="UP000004750"/>
    </source>
</evidence>